<keyword evidence="2" id="KW-1185">Reference proteome</keyword>
<evidence type="ECO:0000313" key="1">
    <source>
        <dbReference type="EMBL" id="WZN65260.1"/>
    </source>
</evidence>
<reference evidence="1 2" key="1">
    <citation type="submission" date="2024-03" db="EMBL/GenBank/DDBJ databases">
        <title>Complete genome sequence of the green alga Chloropicon roscoffensis RCC1871.</title>
        <authorList>
            <person name="Lemieux C."/>
            <person name="Pombert J.-F."/>
            <person name="Otis C."/>
            <person name="Turmel M."/>
        </authorList>
    </citation>
    <scope>NUCLEOTIDE SEQUENCE [LARGE SCALE GENOMIC DNA]</scope>
    <source>
        <strain evidence="1 2">RCC1871</strain>
    </source>
</reference>
<dbReference type="EMBL" id="CP151511">
    <property type="protein sequence ID" value="WZN65260.1"/>
    <property type="molecule type" value="Genomic_DNA"/>
</dbReference>
<protein>
    <submittedName>
        <fullName evidence="1">Uncharacterized protein</fullName>
    </submittedName>
</protein>
<proteinExistence type="predicted"/>
<organism evidence="1 2">
    <name type="scientific">Chloropicon roscoffensis</name>
    <dbReference type="NCBI Taxonomy" id="1461544"/>
    <lineage>
        <taxon>Eukaryota</taxon>
        <taxon>Viridiplantae</taxon>
        <taxon>Chlorophyta</taxon>
        <taxon>Chloropicophyceae</taxon>
        <taxon>Chloropicales</taxon>
        <taxon>Chloropicaceae</taxon>
        <taxon>Chloropicon</taxon>
    </lineage>
</organism>
<accession>A0AAX4PFY5</accession>
<dbReference type="Proteomes" id="UP001472866">
    <property type="component" value="Chromosome 11"/>
</dbReference>
<sequence>MVEEEEEVPGCGREAARRERRLAKSALDRGLPALAASHCSRAMAALGSSPCRPLLSSLHKLRSICFFKQRLLREALSDAERAARLCDDDARRSALDANAARLRQALAVRQDKVR</sequence>
<name>A0AAX4PFY5_9CHLO</name>
<dbReference type="AlphaFoldDB" id="A0AAX4PFY5"/>
<evidence type="ECO:0000313" key="2">
    <source>
        <dbReference type="Proteomes" id="UP001472866"/>
    </source>
</evidence>
<gene>
    <name evidence="1" type="ORF">HKI87_11g68170</name>
</gene>
<dbReference type="InterPro" id="IPR011990">
    <property type="entry name" value="TPR-like_helical_dom_sf"/>
</dbReference>
<dbReference type="SUPFAM" id="SSF48452">
    <property type="entry name" value="TPR-like"/>
    <property type="match status" value="1"/>
</dbReference>